<dbReference type="PIRSF" id="PIRSF003203">
    <property type="entry name" value="AzlD"/>
    <property type="match status" value="1"/>
</dbReference>
<gene>
    <name evidence="2" type="ORF">MIZ03_1305</name>
</gene>
<dbReference type="Pfam" id="PF05437">
    <property type="entry name" value="AzlD"/>
    <property type="match status" value="1"/>
</dbReference>
<feature type="transmembrane region" description="Helical" evidence="1">
    <location>
        <begin position="84"/>
        <end position="103"/>
    </location>
</feature>
<sequence>MIDITYALGVLAAMTVVTFGLRALPFLAARFLQSHPLVQRLGRFLPLAIMTLLLLHTLVGSAGQNPSGPWAELVAVVTTMGLQWWRRHALLSILAGTLLYVALRNVGFAS</sequence>
<evidence type="ECO:0000313" key="3">
    <source>
        <dbReference type="Proteomes" id="UP000824366"/>
    </source>
</evidence>
<organism evidence="2 3">
    <name type="scientific">Rhodoferax lithotrophicus</name>
    <dbReference type="NCBI Taxonomy" id="2798804"/>
    <lineage>
        <taxon>Bacteria</taxon>
        <taxon>Pseudomonadati</taxon>
        <taxon>Pseudomonadota</taxon>
        <taxon>Betaproteobacteria</taxon>
        <taxon>Burkholderiales</taxon>
        <taxon>Comamonadaceae</taxon>
        <taxon>Rhodoferax</taxon>
    </lineage>
</organism>
<accession>A0ABN6D8Y4</accession>
<name>A0ABN6D8Y4_9BURK</name>
<evidence type="ECO:0000313" key="2">
    <source>
        <dbReference type="EMBL" id="BCO26423.1"/>
    </source>
</evidence>
<feature type="transmembrane region" description="Helical" evidence="1">
    <location>
        <begin position="6"/>
        <end position="32"/>
    </location>
</feature>
<proteinExistence type="predicted"/>
<dbReference type="InterPro" id="IPR008407">
    <property type="entry name" value="Brnchd-chn_aa_trnsp_AzlD"/>
</dbReference>
<feature type="transmembrane region" description="Helical" evidence="1">
    <location>
        <begin position="44"/>
        <end position="64"/>
    </location>
</feature>
<evidence type="ECO:0008006" key="4">
    <source>
        <dbReference type="Google" id="ProtNLM"/>
    </source>
</evidence>
<keyword evidence="1" id="KW-1133">Transmembrane helix</keyword>
<keyword evidence="3" id="KW-1185">Reference proteome</keyword>
<dbReference type="Proteomes" id="UP000824366">
    <property type="component" value="Chromosome"/>
</dbReference>
<dbReference type="EMBL" id="AP024238">
    <property type="protein sequence ID" value="BCO26423.1"/>
    <property type="molecule type" value="Genomic_DNA"/>
</dbReference>
<reference evidence="2 3" key="1">
    <citation type="journal article" date="2021" name="Microbiol. Spectr.">
        <title>A Single Bacterium Capable of Oxidation and Reduction of Iron at Circumneutral pH.</title>
        <authorList>
            <person name="Kato S."/>
            <person name="Ohkuma M."/>
        </authorList>
    </citation>
    <scope>NUCLEOTIDE SEQUENCE [LARGE SCALE GENOMIC DNA]</scope>
    <source>
        <strain evidence="2 3">MIZ03</strain>
    </source>
</reference>
<keyword evidence="1" id="KW-0472">Membrane</keyword>
<protein>
    <recommendedName>
        <fullName evidence="4">Branched-chain amino acid transport</fullName>
    </recommendedName>
</protein>
<keyword evidence="1" id="KW-0812">Transmembrane</keyword>
<dbReference type="RefSeq" id="WP_223909852.1">
    <property type="nucleotide sequence ID" value="NZ_AP024238.1"/>
</dbReference>
<evidence type="ECO:0000256" key="1">
    <source>
        <dbReference type="SAM" id="Phobius"/>
    </source>
</evidence>